<dbReference type="SUPFAM" id="SSF46785">
    <property type="entry name" value="Winged helix' DNA-binding domain"/>
    <property type="match status" value="1"/>
</dbReference>
<organism evidence="1 2">
    <name type="scientific">Fredinandcohnia salidurans</name>
    <dbReference type="NCBI Taxonomy" id="2595041"/>
    <lineage>
        <taxon>Bacteria</taxon>
        <taxon>Bacillati</taxon>
        <taxon>Bacillota</taxon>
        <taxon>Bacilli</taxon>
        <taxon>Bacillales</taxon>
        <taxon>Bacillaceae</taxon>
        <taxon>Fredinandcohnia</taxon>
    </lineage>
</organism>
<protein>
    <recommendedName>
        <fullName evidence="3">Transcriptional regulator</fullName>
    </recommendedName>
</protein>
<dbReference type="Gene3D" id="1.10.10.10">
    <property type="entry name" value="Winged helix-like DNA-binding domain superfamily/Winged helix DNA-binding domain"/>
    <property type="match status" value="1"/>
</dbReference>
<keyword evidence="2" id="KW-1185">Reference proteome</keyword>
<gene>
    <name evidence="1" type="ORF">ACFSFW_10065</name>
</gene>
<evidence type="ECO:0008006" key="3">
    <source>
        <dbReference type="Google" id="ProtNLM"/>
    </source>
</evidence>
<comment type="caution">
    <text evidence="1">The sequence shown here is derived from an EMBL/GenBank/DDBJ whole genome shotgun (WGS) entry which is preliminary data.</text>
</comment>
<dbReference type="RefSeq" id="WP_388037657.1">
    <property type="nucleotide sequence ID" value="NZ_JBHUEK010000015.1"/>
</dbReference>
<dbReference type="EMBL" id="JBHUEK010000015">
    <property type="protein sequence ID" value="MFD1779011.1"/>
    <property type="molecule type" value="Genomic_DNA"/>
</dbReference>
<evidence type="ECO:0000313" key="2">
    <source>
        <dbReference type="Proteomes" id="UP001597227"/>
    </source>
</evidence>
<dbReference type="Proteomes" id="UP001597227">
    <property type="component" value="Unassembled WGS sequence"/>
</dbReference>
<evidence type="ECO:0000313" key="1">
    <source>
        <dbReference type="EMBL" id="MFD1779011.1"/>
    </source>
</evidence>
<proteinExistence type="predicted"/>
<sequence length="442" mass="51667">MFQIGIITAKNSLTWIRELENFFENQCKFTFLPYENFNEIKEMYEKNALFMDGIIFSGQVPYFYMKKELTYFEKPTIYFDLNESDFYKTLCKTILKEKNFDISRTLIDFIFEQNNFLGLKEWLEEEEFPYFHNEDIESFDTETVYDDVFQQHISLFEAGKIDLSFTRVSSISKKLTENGIKHVIVYPSLESMVKKVSDFINQIKMMRLTENQVAIGNIAISQITISPDMNHDLERKMLLLNQALLDYNSKNQHGFIIQRNFLNFEVITNYKALRDITNEFTQCSLLSYLKQALPYEIDIGWGIGNSLQEARLNAEHANKERRIDRGTSYIMTEDEQLIGPLGDETCLQIPNQLNIQIEKFSSQIGMSALNIQKIMAVLEKLQTNEIVSDDLAIHFGISQRAANRILQKLEEKGVAEVSYKKQKKLRGRPKKVYHIDFLAKLS</sequence>
<reference evidence="2" key="1">
    <citation type="journal article" date="2019" name="Int. J. Syst. Evol. Microbiol.">
        <title>The Global Catalogue of Microorganisms (GCM) 10K type strain sequencing project: providing services to taxonomists for standard genome sequencing and annotation.</title>
        <authorList>
            <consortium name="The Broad Institute Genomics Platform"/>
            <consortium name="The Broad Institute Genome Sequencing Center for Infectious Disease"/>
            <person name="Wu L."/>
            <person name="Ma J."/>
        </authorList>
    </citation>
    <scope>NUCLEOTIDE SEQUENCE [LARGE SCALE GENOMIC DNA]</scope>
    <source>
        <strain evidence="2">CCUG 15531</strain>
    </source>
</reference>
<dbReference type="InterPro" id="IPR036390">
    <property type="entry name" value="WH_DNA-bd_sf"/>
</dbReference>
<dbReference type="InterPro" id="IPR036388">
    <property type="entry name" value="WH-like_DNA-bd_sf"/>
</dbReference>
<name>A0ABW4MM26_9BACI</name>
<accession>A0ABW4MM26</accession>